<dbReference type="Gene3D" id="1.10.418.20">
    <property type="match status" value="1"/>
</dbReference>
<proteinExistence type="inferred from homology"/>
<organism evidence="5 6">
    <name type="scientific">Crotalaria pallida</name>
    <name type="common">Smooth rattlebox</name>
    <name type="synonym">Crotalaria striata</name>
    <dbReference type="NCBI Taxonomy" id="3830"/>
    <lineage>
        <taxon>Eukaryota</taxon>
        <taxon>Viridiplantae</taxon>
        <taxon>Streptophyta</taxon>
        <taxon>Embryophyta</taxon>
        <taxon>Tracheophyta</taxon>
        <taxon>Spermatophyta</taxon>
        <taxon>Magnoliopsida</taxon>
        <taxon>eudicotyledons</taxon>
        <taxon>Gunneridae</taxon>
        <taxon>Pentapetalae</taxon>
        <taxon>rosids</taxon>
        <taxon>fabids</taxon>
        <taxon>Fabales</taxon>
        <taxon>Fabaceae</taxon>
        <taxon>Papilionoideae</taxon>
        <taxon>50 kb inversion clade</taxon>
        <taxon>genistoids sensu lato</taxon>
        <taxon>core genistoids</taxon>
        <taxon>Crotalarieae</taxon>
        <taxon>Crotalaria</taxon>
    </lineage>
</organism>
<dbReference type="SUPFAM" id="SSF54001">
    <property type="entry name" value="Cysteine proteinases"/>
    <property type="match status" value="1"/>
</dbReference>
<evidence type="ECO:0000256" key="3">
    <source>
        <dbReference type="ARBA" id="ARBA00022801"/>
    </source>
</evidence>
<dbReference type="InterPro" id="IPR003653">
    <property type="entry name" value="Peptidase_C48_C"/>
</dbReference>
<protein>
    <recommendedName>
        <fullName evidence="4">Ubiquitin-like protease family profile domain-containing protein</fullName>
    </recommendedName>
</protein>
<dbReference type="AlphaFoldDB" id="A0AAN9FC53"/>
<dbReference type="Pfam" id="PF02902">
    <property type="entry name" value="Peptidase_C48"/>
    <property type="match status" value="1"/>
</dbReference>
<dbReference type="Proteomes" id="UP001372338">
    <property type="component" value="Unassembled WGS sequence"/>
</dbReference>
<feature type="domain" description="Ubiquitin-like protease family profile" evidence="4">
    <location>
        <begin position="6"/>
        <end position="48"/>
    </location>
</feature>
<name>A0AAN9FC53_CROPI</name>
<accession>A0AAN9FC53</accession>
<keyword evidence="3" id="KW-0378">Hydrolase</keyword>
<dbReference type="EMBL" id="JAYWIO010000003">
    <property type="protein sequence ID" value="KAK7273629.1"/>
    <property type="molecule type" value="Genomic_DNA"/>
</dbReference>
<comment type="caution">
    <text evidence="5">The sequence shown here is derived from an EMBL/GenBank/DDBJ whole genome shotgun (WGS) entry which is preliminary data.</text>
</comment>
<evidence type="ECO:0000256" key="2">
    <source>
        <dbReference type="ARBA" id="ARBA00022670"/>
    </source>
</evidence>
<dbReference type="InterPro" id="IPR038765">
    <property type="entry name" value="Papain-like_cys_pep_sf"/>
</dbReference>
<evidence type="ECO:0000313" key="6">
    <source>
        <dbReference type="Proteomes" id="UP001372338"/>
    </source>
</evidence>
<sequence length="86" mass="10039">MNDKALGVAKVSRKFGEKVPKQPNGIDCGYYAMKFMKEIVQHHEADKIPQMYFDDCSSTKEYSHKQLENHKEEFAAYLLESWSILH</sequence>
<evidence type="ECO:0000259" key="4">
    <source>
        <dbReference type="Pfam" id="PF02902"/>
    </source>
</evidence>
<reference evidence="5 6" key="1">
    <citation type="submission" date="2024-01" db="EMBL/GenBank/DDBJ databases">
        <title>The genomes of 5 underutilized Papilionoideae crops provide insights into root nodulation and disease resistanc.</title>
        <authorList>
            <person name="Yuan L."/>
        </authorList>
    </citation>
    <scope>NUCLEOTIDE SEQUENCE [LARGE SCALE GENOMIC DNA]</scope>
    <source>
        <strain evidence="5">ZHUSHIDOU_FW_LH</strain>
        <tissue evidence="5">Leaf</tissue>
    </source>
</reference>
<comment type="similarity">
    <text evidence="1">Belongs to the peptidase C48 family.</text>
</comment>
<dbReference type="GO" id="GO:0006508">
    <property type="term" value="P:proteolysis"/>
    <property type="evidence" value="ECO:0007669"/>
    <property type="project" value="UniProtKB-KW"/>
</dbReference>
<gene>
    <name evidence="5" type="ORF">RIF29_14686</name>
</gene>
<evidence type="ECO:0000256" key="1">
    <source>
        <dbReference type="ARBA" id="ARBA00005234"/>
    </source>
</evidence>
<dbReference type="GO" id="GO:0008234">
    <property type="term" value="F:cysteine-type peptidase activity"/>
    <property type="evidence" value="ECO:0007669"/>
    <property type="project" value="InterPro"/>
</dbReference>
<evidence type="ECO:0000313" key="5">
    <source>
        <dbReference type="EMBL" id="KAK7273629.1"/>
    </source>
</evidence>
<keyword evidence="2" id="KW-0645">Protease</keyword>
<keyword evidence="6" id="KW-1185">Reference proteome</keyword>